<feature type="domain" description="Phage shock protein PspC N-terminal" evidence="8">
    <location>
        <begin position="3"/>
        <end position="60"/>
    </location>
</feature>
<evidence type="ECO:0000259" key="8">
    <source>
        <dbReference type="Pfam" id="PF04024"/>
    </source>
</evidence>
<dbReference type="OrthoDB" id="9815286at2"/>
<dbReference type="InterPro" id="IPR052027">
    <property type="entry name" value="PspC"/>
</dbReference>
<dbReference type="eggNOG" id="COG1983">
    <property type="taxonomic scope" value="Bacteria"/>
</dbReference>
<evidence type="ECO:0000256" key="5">
    <source>
        <dbReference type="ARBA" id="ARBA00023136"/>
    </source>
</evidence>
<evidence type="ECO:0000256" key="7">
    <source>
        <dbReference type="SAM" id="Phobius"/>
    </source>
</evidence>
<keyword evidence="2" id="KW-1003">Cell membrane</keyword>
<gene>
    <name evidence="9" type="ORF">UC3_02497</name>
</gene>
<comment type="subcellular location">
    <subcellularLocation>
        <location evidence="1">Cell membrane</location>
        <topology evidence="1">Single-pass membrane protein</topology>
    </subcellularLocation>
</comment>
<organism evidence="9 10">
    <name type="scientific">Enterococcus phoeniculicola ATCC BAA-412</name>
    <dbReference type="NCBI Taxonomy" id="1158610"/>
    <lineage>
        <taxon>Bacteria</taxon>
        <taxon>Bacillati</taxon>
        <taxon>Bacillota</taxon>
        <taxon>Bacilli</taxon>
        <taxon>Lactobacillales</taxon>
        <taxon>Enterococcaceae</taxon>
        <taxon>Enterococcus</taxon>
    </lineage>
</organism>
<dbReference type="Proteomes" id="UP000013785">
    <property type="component" value="Unassembled WGS sequence"/>
</dbReference>
<protein>
    <submittedName>
        <fullName evidence="9">PspC protein</fullName>
    </submittedName>
</protein>
<dbReference type="HOGENOM" id="CLU_143433_0_1_9"/>
<keyword evidence="4 7" id="KW-1133">Transmembrane helix</keyword>
<keyword evidence="10" id="KW-1185">Reference proteome</keyword>
<evidence type="ECO:0000313" key="10">
    <source>
        <dbReference type="Proteomes" id="UP000013785"/>
    </source>
</evidence>
<sequence>MKKKLTKSNRNVVLTGTLAGIAEYLGIDPTIIRVIYVALSMFLIGSPIILYIIMALIIPSGRKQAQSYGHENPYYQSNNYRDTTNAPRKQADKIDEDDWSDF</sequence>
<dbReference type="AlphaFoldDB" id="R3TL19"/>
<dbReference type="InterPro" id="IPR007168">
    <property type="entry name" value="Phageshock_PspC_N"/>
</dbReference>
<feature type="transmembrane region" description="Helical" evidence="7">
    <location>
        <begin position="33"/>
        <end position="58"/>
    </location>
</feature>
<dbReference type="EMBL" id="AJAT01000017">
    <property type="protein sequence ID" value="EOL42149.1"/>
    <property type="molecule type" value="Genomic_DNA"/>
</dbReference>
<evidence type="ECO:0000256" key="3">
    <source>
        <dbReference type="ARBA" id="ARBA00022692"/>
    </source>
</evidence>
<feature type="region of interest" description="Disordered" evidence="6">
    <location>
        <begin position="66"/>
        <end position="102"/>
    </location>
</feature>
<dbReference type="GO" id="GO:0005886">
    <property type="term" value="C:plasma membrane"/>
    <property type="evidence" value="ECO:0007669"/>
    <property type="project" value="UniProtKB-SubCell"/>
</dbReference>
<proteinExistence type="predicted"/>
<evidence type="ECO:0000313" key="9">
    <source>
        <dbReference type="EMBL" id="EOL42149.1"/>
    </source>
</evidence>
<dbReference type="Pfam" id="PF04024">
    <property type="entry name" value="PspC"/>
    <property type="match status" value="1"/>
</dbReference>
<evidence type="ECO:0000256" key="1">
    <source>
        <dbReference type="ARBA" id="ARBA00004162"/>
    </source>
</evidence>
<dbReference type="PANTHER" id="PTHR33885">
    <property type="entry name" value="PHAGE SHOCK PROTEIN C"/>
    <property type="match status" value="1"/>
</dbReference>
<reference evidence="9 10" key="1">
    <citation type="submission" date="2013-02" db="EMBL/GenBank/DDBJ databases">
        <title>The Genome Sequence of Enterococcus phoeniculicola BAA-412.</title>
        <authorList>
            <consortium name="The Broad Institute Genome Sequencing Platform"/>
            <consortium name="The Broad Institute Genome Sequencing Center for Infectious Disease"/>
            <person name="Earl A.M."/>
            <person name="Gilmore M.S."/>
            <person name="Lebreton F."/>
            <person name="Walker B."/>
            <person name="Young S.K."/>
            <person name="Zeng Q."/>
            <person name="Gargeya S."/>
            <person name="Fitzgerald M."/>
            <person name="Haas B."/>
            <person name="Abouelleil A."/>
            <person name="Alvarado L."/>
            <person name="Arachchi H.M."/>
            <person name="Berlin A.M."/>
            <person name="Chapman S.B."/>
            <person name="Dewar J."/>
            <person name="Goldberg J."/>
            <person name="Griggs A."/>
            <person name="Gujja S."/>
            <person name="Hansen M."/>
            <person name="Howarth C."/>
            <person name="Imamovic A."/>
            <person name="Larimer J."/>
            <person name="McCowan C."/>
            <person name="Murphy C."/>
            <person name="Neiman D."/>
            <person name="Pearson M."/>
            <person name="Priest M."/>
            <person name="Roberts A."/>
            <person name="Saif S."/>
            <person name="Shea T."/>
            <person name="Sisk P."/>
            <person name="Sykes S."/>
            <person name="Wortman J."/>
            <person name="Nusbaum C."/>
            <person name="Birren B."/>
        </authorList>
    </citation>
    <scope>NUCLEOTIDE SEQUENCE [LARGE SCALE GENOMIC DNA]</scope>
    <source>
        <strain evidence="9 10">ATCC BAA-412</strain>
    </source>
</reference>
<keyword evidence="3 7" id="KW-0812">Transmembrane</keyword>
<keyword evidence="5 7" id="KW-0472">Membrane</keyword>
<evidence type="ECO:0000256" key="6">
    <source>
        <dbReference type="SAM" id="MobiDB-lite"/>
    </source>
</evidence>
<dbReference type="PATRIC" id="fig|1158610.3.peg.2478"/>
<name>R3TL19_9ENTE</name>
<accession>R3TL19</accession>
<dbReference type="PANTHER" id="PTHR33885:SF3">
    <property type="entry name" value="PHAGE SHOCK PROTEIN C"/>
    <property type="match status" value="1"/>
</dbReference>
<evidence type="ECO:0000256" key="4">
    <source>
        <dbReference type="ARBA" id="ARBA00022989"/>
    </source>
</evidence>
<dbReference type="RefSeq" id="WP_010769139.1">
    <property type="nucleotide sequence ID" value="NZ_ASWE01000001.1"/>
</dbReference>
<feature type="compositionally biased region" description="Polar residues" evidence="6">
    <location>
        <begin position="66"/>
        <end position="87"/>
    </location>
</feature>
<dbReference type="STRING" id="154621.RV11_GL001451"/>
<comment type="caution">
    <text evidence="9">The sequence shown here is derived from an EMBL/GenBank/DDBJ whole genome shotgun (WGS) entry which is preliminary data.</text>
</comment>
<evidence type="ECO:0000256" key="2">
    <source>
        <dbReference type="ARBA" id="ARBA00022475"/>
    </source>
</evidence>